<sequence length="471" mass="53453">MAFSFFAAGKGLIQPSLFLIIAAFLFNYIPSKKKISLKQSLGSNSSLQMIFLFLFIITISTITSFLVPGFNFVSLYKSIGVLVSLIAFLGVYSIISYFNEGPEIAKTFIRDFITVSTVISILVVVEFLFVKLTGRNYFYYLIKGVHDYLPYPSIPWKDISIHDRYKGILTEPGDVGNYIIPAFSALLSKFFFCSQRRTKITTGLILLLYGYAIFLSASVTSIFLLLIIFLLVIFRNRVFYSFKEFLIVFSMVSVSFYFSLSFALDLALKYKNIFHVSIASRIEDLANFFITQQYDNYSNLSVQVILNSYNSTVVALQKNPLFGTGLGNFSISYDLAASANFIETRLNSNDGYSMLLRMLAEVGVLGLVVFIFIFSTRFSQGRKFLKRLKGTFRMLSNTSEKYKQVSKIYSELEQHSLMINAAVIACLLNALLNYPTYWNVVLPMLLGSCYKLSYSKTVAFDIDKKLEQLKI</sequence>
<gene>
    <name evidence="2" type="ORF">IXB50_04010</name>
</gene>
<evidence type="ECO:0000256" key="1">
    <source>
        <dbReference type="SAM" id="Phobius"/>
    </source>
</evidence>
<comment type="caution">
    <text evidence="2">The sequence shown here is derived from an EMBL/GenBank/DDBJ whole genome shotgun (WGS) entry which is preliminary data.</text>
</comment>
<dbReference type="Proteomes" id="UP000717364">
    <property type="component" value="Unassembled WGS sequence"/>
</dbReference>
<feature type="transmembrane region" description="Helical" evidence="1">
    <location>
        <begin position="245"/>
        <end position="268"/>
    </location>
</feature>
<keyword evidence="1" id="KW-0472">Membrane</keyword>
<feature type="transmembrane region" description="Helical" evidence="1">
    <location>
        <begin position="204"/>
        <end position="233"/>
    </location>
</feature>
<keyword evidence="3" id="KW-1185">Reference proteome</keyword>
<organism evidence="2 3">
    <name type="scientific">Leptothoe spongobia TAU-MAC 1115</name>
    <dbReference type="NCBI Taxonomy" id="1967444"/>
    <lineage>
        <taxon>Bacteria</taxon>
        <taxon>Bacillati</taxon>
        <taxon>Cyanobacteriota</taxon>
        <taxon>Cyanophyceae</taxon>
        <taxon>Nodosilineales</taxon>
        <taxon>Cymatolegaceae</taxon>
        <taxon>Leptothoe</taxon>
        <taxon>Leptothoe spongobia</taxon>
    </lineage>
</organism>
<dbReference type="PANTHER" id="PTHR37422:SF17">
    <property type="entry name" value="O-ANTIGEN LIGASE"/>
    <property type="match status" value="1"/>
</dbReference>
<reference evidence="2" key="2">
    <citation type="journal article" date="2021" name="Mar. Drugs">
        <title>Genome Reduction and Secondary Metabolism of the Marine Sponge-Associated Cyanobacterium Leptothoe.</title>
        <authorList>
            <person name="Konstantinou D."/>
            <person name="Popin R.V."/>
            <person name="Fewer D.P."/>
            <person name="Sivonen K."/>
            <person name="Gkelis S."/>
        </authorList>
    </citation>
    <scope>NUCLEOTIDE SEQUENCE</scope>
    <source>
        <strain evidence="2">TAU-MAC 1115</strain>
    </source>
</reference>
<feature type="transmembrane region" description="Helical" evidence="1">
    <location>
        <begin position="417"/>
        <end position="437"/>
    </location>
</feature>
<dbReference type="EMBL" id="JADOES010000005">
    <property type="protein sequence ID" value="MBT9314584.1"/>
    <property type="molecule type" value="Genomic_DNA"/>
</dbReference>
<feature type="transmembrane region" description="Helical" evidence="1">
    <location>
        <begin position="12"/>
        <end position="29"/>
    </location>
</feature>
<name>A0A947DDK3_9CYAN</name>
<feature type="transmembrane region" description="Helical" evidence="1">
    <location>
        <begin position="79"/>
        <end position="99"/>
    </location>
</feature>
<keyword evidence="1" id="KW-0812">Transmembrane</keyword>
<evidence type="ECO:0000313" key="2">
    <source>
        <dbReference type="EMBL" id="MBT9314584.1"/>
    </source>
</evidence>
<dbReference type="AlphaFoldDB" id="A0A947DDK3"/>
<proteinExistence type="predicted"/>
<dbReference type="PANTHER" id="PTHR37422">
    <property type="entry name" value="TEICHURONIC ACID BIOSYNTHESIS PROTEIN TUAE"/>
    <property type="match status" value="1"/>
</dbReference>
<protein>
    <recommendedName>
        <fullName evidence="4">O-antigen polymerase</fullName>
    </recommendedName>
</protein>
<dbReference type="InterPro" id="IPR051533">
    <property type="entry name" value="WaaL-like"/>
</dbReference>
<reference evidence="2" key="1">
    <citation type="submission" date="2020-11" db="EMBL/GenBank/DDBJ databases">
        <authorList>
            <person name="Konstantinou D."/>
            <person name="Gkelis S."/>
            <person name="Popin R."/>
            <person name="Fewer D."/>
            <person name="Sivonen K."/>
        </authorList>
    </citation>
    <scope>NUCLEOTIDE SEQUENCE</scope>
    <source>
        <strain evidence="2">TAU-MAC 1115</strain>
    </source>
</reference>
<evidence type="ECO:0000313" key="3">
    <source>
        <dbReference type="Proteomes" id="UP000717364"/>
    </source>
</evidence>
<keyword evidence="1" id="KW-1133">Transmembrane helix</keyword>
<feature type="transmembrane region" description="Helical" evidence="1">
    <location>
        <begin position="111"/>
        <end position="130"/>
    </location>
</feature>
<accession>A0A947DDK3</accession>
<feature type="transmembrane region" description="Helical" evidence="1">
    <location>
        <begin position="50"/>
        <end position="73"/>
    </location>
</feature>
<evidence type="ECO:0008006" key="4">
    <source>
        <dbReference type="Google" id="ProtNLM"/>
    </source>
</evidence>
<feature type="transmembrane region" description="Helical" evidence="1">
    <location>
        <begin position="354"/>
        <end position="374"/>
    </location>
</feature>